<feature type="domain" description="HTH luxR-type" evidence="4">
    <location>
        <begin position="196"/>
        <end position="261"/>
    </location>
</feature>
<dbReference type="PANTHER" id="PTHR44688">
    <property type="entry name" value="DNA-BINDING TRANSCRIPTIONAL ACTIVATOR DEVR_DOSR"/>
    <property type="match status" value="1"/>
</dbReference>
<gene>
    <name evidence="5" type="ORF">GCM10022394_20510</name>
</gene>
<keyword evidence="1" id="KW-0805">Transcription regulation</keyword>
<dbReference type="RefSeq" id="WP_344957588.1">
    <property type="nucleotide sequence ID" value="NZ_BAABCX010000002.1"/>
</dbReference>
<dbReference type="SMART" id="SM00421">
    <property type="entry name" value="HTH_LUXR"/>
    <property type="match status" value="1"/>
</dbReference>
<reference evidence="6" key="1">
    <citation type="journal article" date="2019" name="Int. J. Syst. Evol. Microbiol.">
        <title>The Global Catalogue of Microorganisms (GCM) 10K type strain sequencing project: providing services to taxonomists for standard genome sequencing and annotation.</title>
        <authorList>
            <consortium name="The Broad Institute Genomics Platform"/>
            <consortium name="The Broad Institute Genome Sequencing Center for Infectious Disease"/>
            <person name="Wu L."/>
            <person name="Ma J."/>
        </authorList>
    </citation>
    <scope>NUCLEOTIDE SEQUENCE [LARGE SCALE GENOMIC DNA]</scope>
    <source>
        <strain evidence="6">JCM 17110</strain>
    </source>
</reference>
<dbReference type="PROSITE" id="PS00622">
    <property type="entry name" value="HTH_LUXR_1"/>
    <property type="match status" value="1"/>
</dbReference>
<protein>
    <submittedName>
        <fullName evidence="5">Helix-turn-helix transcriptional regulator</fullName>
    </submittedName>
</protein>
<dbReference type="PANTHER" id="PTHR44688:SF16">
    <property type="entry name" value="DNA-BINDING TRANSCRIPTIONAL ACTIVATOR DEVR_DOSR"/>
    <property type="match status" value="1"/>
</dbReference>
<name>A0ABP6VTE1_9GAMM</name>
<comment type="caution">
    <text evidence="5">The sequence shown here is derived from an EMBL/GenBank/DDBJ whole genome shotgun (WGS) entry which is preliminary data.</text>
</comment>
<evidence type="ECO:0000256" key="3">
    <source>
        <dbReference type="ARBA" id="ARBA00023163"/>
    </source>
</evidence>
<dbReference type="Pfam" id="PF00196">
    <property type="entry name" value="GerE"/>
    <property type="match status" value="1"/>
</dbReference>
<dbReference type="CDD" id="cd06170">
    <property type="entry name" value="LuxR_C_like"/>
    <property type="match status" value="1"/>
</dbReference>
<keyword evidence="2" id="KW-0238">DNA-binding</keyword>
<dbReference type="PRINTS" id="PR00038">
    <property type="entry name" value="HTHLUXR"/>
</dbReference>
<dbReference type="InterPro" id="IPR016032">
    <property type="entry name" value="Sig_transdc_resp-reg_C-effctor"/>
</dbReference>
<evidence type="ECO:0000313" key="5">
    <source>
        <dbReference type="EMBL" id="GAA3540628.1"/>
    </source>
</evidence>
<organism evidence="5 6">
    <name type="scientific">Zobellella aerophila</name>
    <dbReference type="NCBI Taxonomy" id="870480"/>
    <lineage>
        <taxon>Bacteria</taxon>
        <taxon>Pseudomonadati</taxon>
        <taxon>Pseudomonadota</taxon>
        <taxon>Gammaproteobacteria</taxon>
        <taxon>Aeromonadales</taxon>
        <taxon>Aeromonadaceae</taxon>
        <taxon>Zobellella</taxon>
    </lineage>
</organism>
<sequence length="270" mass="30653">MSHLSPSWLPALSEAVAAIHTPAFPRALLAFINTSLAFDCALVLGYSRSHKPIYLYDSLTEQRQVLFEHYLHQSYREDPFYQAVQSGMAPGVYLLSELFPRFFTKSDYYRGFYQNTGWHDEVGIISRVNDEVTVVFSLGRLGKHAAPGQEELATLRQLEPLLQNLCLQHWGKLSGELSSAPPDQDNVKARIDLAFDSLGDMLLTRREREILRLVLLGHRSREIGERLGIGEGTVKNHRKRAYAKLNLNSQADLFLMFLNHLITLDNGRQA</sequence>
<keyword evidence="3" id="KW-0804">Transcription</keyword>
<evidence type="ECO:0000256" key="2">
    <source>
        <dbReference type="ARBA" id="ARBA00023125"/>
    </source>
</evidence>
<evidence type="ECO:0000313" key="6">
    <source>
        <dbReference type="Proteomes" id="UP001500795"/>
    </source>
</evidence>
<dbReference type="EMBL" id="BAABCX010000002">
    <property type="protein sequence ID" value="GAA3540628.1"/>
    <property type="molecule type" value="Genomic_DNA"/>
</dbReference>
<dbReference type="InterPro" id="IPR000792">
    <property type="entry name" value="Tscrpt_reg_LuxR_C"/>
</dbReference>
<accession>A0ABP6VTE1</accession>
<proteinExistence type="predicted"/>
<dbReference type="Proteomes" id="UP001500795">
    <property type="component" value="Unassembled WGS sequence"/>
</dbReference>
<dbReference type="SUPFAM" id="SSF46894">
    <property type="entry name" value="C-terminal effector domain of the bipartite response regulators"/>
    <property type="match status" value="1"/>
</dbReference>
<evidence type="ECO:0000256" key="1">
    <source>
        <dbReference type="ARBA" id="ARBA00023015"/>
    </source>
</evidence>
<dbReference type="Gene3D" id="1.10.10.10">
    <property type="entry name" value="Winged helix-like DNA-binding domain superfamily/Winged helix DNA-binding domain"/>
    <property type="match status" value="1"/>
</dbReference>
<keyword evidence="6" id="KW-1185">Reference proteome</keyword>
<dbReference type="PROSITE" id="PS50043">
    <property type="entry name" value="HTH_LUXR_2"/>
    <property type="match status" value="1"/>
</dbReference>
<dbReference type="InterPro" id="IPR036388">
    <property type="entry name" value="WH-like_DNA-bd_sf"/>
</dbReference>
<evidence type="ECO:0000259" key="4">
    <source>
        <dbReference type="PROSITE" id="PS50043"/>
    </source>
</evidence>